<gene>
    <name evidence="1" type="ORF">ACFFSA_27430</name>
</gene>
<dbReference type="RefSeq" id="WP_344998065.1">
    <property type="nucleotide sequence ID" value="NZ_BAAAXV010000009.1"/>
</dbReference>
<accession>A0ABV5S591</accession>
<protein>
    <submittedName>
        <fullName evidence="1">Uncharacterized protein</fullName>
    </submittedName>
</protein>
<keyword evidence="2" id="KW-1185">Reference proteome</keyword>
<comment type="caution">
    <text evidence="1">The sequence shown here is derived from an EMBL/GenBank/DDBJ whole genome shotgun (WGS) entry which is preliminary data.</text>
</comment>
<evidence type="ECO:0000313" key="1">
    <source>
        <dbReference type="EMBL" id="MFB9626834.1"/>
    </source>
</evidence>
<organism evidence="1 2">
    <name type="scientific">Nonomuraea helvata</name>
    <dbReference type="NCBI Taxonomy" id="37484"/>
    <lineage>
        <taxon>Bacteria</taxon>
        <taxon>Bacillati</taxon>
        <taxon>Actinomycetota</taxon>
        <taxon>Actinomycetes</taxon>
        <taxon>Streptosporangiales</taxon>
        <taxon>Streptosporangiaceae</taxon>
        <taxon>Nonomuraea</taxon>
    </lineage>
</organism>
<name>A0ABV5S591_9ACTN</name>
<sequence>MTDQQILLKKLLTQRHWQTYSTFCKEYDKAAKKVDPSLQGGWPSRAQLHRWLTGELCRRRVNTDPQATAEI</sequence>
<reference evidence="1 2" key="1">
    <citation type="submission" date="2024-09" db="EMBL/GenBank/DDBJ databases">
        <authorList>
            <person name="Sun Q."/>
            <person name="Mori K."/>
        </authorList>
    </citation>
    <scope>NUCLEOTIDE SEQUENCE [LARGE SCALE GENOMIC DNA]</scope>
    <source>
        <strain evidence="1 2">JCM 3143</strain>
    </source>
</reference>
<dbReference type="EMBL" id="JBHMBW010000026">
    <property type="protein sequence ID" value="MFB9626834.1"/>
    <property type="molecule type" value="Genomic_DNA"/>
</dbReference>
<evidence type="ECO:0000313" key="2">
    <source>
        <dbReference type="Proteomes" id="UP001589532"/>
    </source>
</evidence>
<proteinExistence type="predicted"/>
<dbReference type="Proteomes" id="UP001589532">
    <property type="component" value="Unassembled WGS sequence"/>
</dbReference>